<evidence type="ECO:0000313" key="4">
    <source>
        <dbReference type="Proteomes" id="UP001497525"/>
    </source>
</evidence>
<feature type="region of interest" description="Disordered" evidence="1">
    <location>
        <begin position="1281"/>
        <end position="1381"/>
    </location>
</feature>
<feature type="compositionally biased region" description="Polar residues" evidence="1">
    <location>
        <begin position="1399"/>
        <end position="1416"/>
    </location>
</feature>
<dbReference type="Pfam" id="PF26649">
    <property type="entry name" value="Ajm-1"/>
    <property type="match status" value="1"/>
</dbReference>
<feature type="region of interest" description="Disordered" evidence="1">
    <location>
        <begin position="1393"/>
        <end position="1416"/>
    </location>
</feature>
<feature type="compositionally biased region" description="Basic and acidic residues" evidence="1">
    <location>
        <begin position="1950"/>
        <end position="1967"/>
    </location>
</feature>
<feature type="compositionally biased region" description="Polar residues" evidence="1">
    <location>
        <begin position="1313"/>
        <end position="1325"/>
    </location>
</feature>
<feature type="compositionally biased region" description="Low complexity" evidence="1">
    <location>
        <begin position="1359"/>
        <end position="1371"/>
    </location>
</feature>
<feature type="compositionally biased region" description="Low complexity" evidence="1">
    <location>
        <begin position="2437"/>
        <end position="2447"/>
    </location>
</feature>
<feature type="region of interest" description="Disordered" evidence="1">
    <location>
        <begin position="1816"/>
        <end position="1841"/>
    </location>
</feature>
<accession>A0AAV2TYC7</accession>
<feature type="compositionally biased region" description="Basic and acidic residues" evidence="1">
    <location>
        <begin position="379"/>
        <end position="406"/>
    </location>
</feature>
<feature type="compositionally biased region" description="Low complexity" evidence="1">
    <location>
        <begin position="294"/>
        <end position="303"/>
    </location>
</feature>
<reference evidence="3" key="1">
    <citation type="submission" date="2024-06" db="EMBL/GenBank/DDBJ databases">
        <authorList>
            <person name="Liu X."/>
            <person name="Lenzi L."/>
            <person name="Haldenby T S."/>
            <person name="Uol C."/>
        </authorList>
    </citation>
    <scope>NUCLEOTIDE SEQUENCE</scope>
</reference>
<feature type="compositionally biased region" description="Polar residues" evidence="1">
    <location>
        <begin position="814"/>
        <end position="828"/>
    </location>
</feature>
<feature type="compositionally biased region" description="Basic and acidic residues" evidence="1">
    <location>
        <begin position="81"/>
        <end position="92"/>
    </location>
</feature>
<feature type="compositionally biased region" description="Polar residues" evidence="1">
    <location>
        <begin position="1888"/>
        <end position="1904"/>
    </location>
</feature>
<feature type="compositionally biased region" description="Polar residues" evidence="1">
    <location>
        <begin position="613"/>
        <end position="625"/>
    </location>
</feature>
<feature type="region of interest" description="Disordered" evidence="1">
    <location>
        <begin position="685"/>
        <end position="739"/>
    </location>
</feature>
<feature type="region of interest" description="Disordered" evidence="1">
    <location>
        <begin position="1878"/>
        <end position="1920"/>
    </location>
</feature>
<feature type="region of interest" description="Disordered" evidence="1">
    <location>
        <begin position="1933"/>
        <end position="1978"/>
    </location>
</feature>
<feature type="compositionally biased region" description="Polar residues" evidence="1">
    <location>
        <begin position="336"/>
        <end position="348"/>
    </location>
</feature>
<protein>
    <recommendedName>
        <fullName evidence="2">Apical junction molecule ajm1 alpha/beta domain-containing protein</fullName>
    </recommendedName>
</protein>
<feature type="region of interest" description="Disordered" evidence="1">
    <location>
        <begin position="2302"/>
        <end position="2342"/>
    </location>
</feature>
<feature type="region of interest" description="Disordered" evidence="1">
    <location>
        <begin position="1559"/>
        <end position="1590"/>
    </location>
</feature>
<feature type="compositionally biased region" description="Basic and acidic residues" evidence="1">
    <location>
        <begin position="503"/>
        <end position="512"/>
    </location>
</feature>
<feature type="region of interest" description="Disordered" evidence="1">
    <location>
        <begin position="960"/>
        <end position="979"/>
    </location>
</feature>
<name>A0AAV2TYC7_CALDB</name>
<feature type="region of interest" description="Disordered" evidence="1">
    <location>
        <begin position="41"/>
        <end position="97"/>
    </location>
</feature>
<feature type="compositionally biased region" description="Low complexity" evidence="1">
    <location>
        <begin position="551"/>
        <end position="561"/>
    </location>
</feature>
<feature type="region of interest" description="Disordered" evidence="1">
    <location>
        <begin position="1203"/>
        <end position="1251"/>
    </location>
</feature>
<evidence type="ECO:0000313" key="3">
    <source>
        <dbReference type="EMBL" id="CAL5141867.1"/>
    </source>
</evidence>
<feature type="compositionally biased region" description="Polar residues" evidence="1">
    <location>
        <begin position="1152"/>
        <end position="1161"/>
    </location>
</feature>
<feature type="compositionally biased region" description="Acidic residues" evidence="1">
    <location>
        <begin position="1968"/>
        <end position="1978"/>
    </location>
</feature>
<evidence type="ECO:0000259" key="2">
    <source>
        <dbReference type="Pfam" id="PF26649"/>
    </source>
</evidence>
<feature type="compositionally biased region" description="Basic residues" evidence="1">
    <location>
        <begin position="598"/>
        <end position="612"/>
    </location>
</feature>
<feature type="compositionally biased region" description="Basic and acidic residues" evidence="1">
    <location>
        <begin position="318"/>
        <end position="334"/>
    </location>
</feature>
<feature type="region of interest" description="Disordered" evidence="1">
    <location>
        <begin position="1139"/>
        <end position="1179"/>
    </location>
</feature>
<feature type="domain" description="Apical junction molecule ajm1 alpha/beta" evidence="2">
    <location>
        <begin position="2148"/>
        <end position="2278"/>
    </location>
</feature>
<feature type="compositionally biased region" description="Basic and acidic residues" evidence="1">
    <location>
        <begin position="860"/>
        <end position="890"/>
    </location>
</feature>
<comment type="caution">
    <text evidence="3">The sequence shown here is derived from an EMBL/GenBank/DDBJ whole genome shotgun (WGS) entry which is preliminary data.</text>
</comment>
<feature type="region of interest" description="Disordered" evidence="1">
    <location>
        <begin position="805"/>
        <end position="902"/>
    </location>
</feature>
<feature type="compositionally biased region" description="Polar residues" evidence="1">
    <location>
        <begin position="1232"/>
        <end position="1244"/>
    </location>
</feature>
<feature type="compositionally biased region" description="Low complexity" evidence="1">
    <location>
        <begin position="719"/>
        <end position="739"/>
    </location>
</feature>
<feature type="region of interest" description="Disordered" evidence="1">
    <location>
        <begin position="462"/>
        <end position="644"/>
    </location>
</feature>
<feature type="region of interest" description="Disordered" evidence="1">
    <location>
        <begin position="287"/>
        <end position="423"/>
    </location>
</feature>
<dbReference type="Proteomes" id="UP001497525">
    <property type="component" value="Unassembled WGS sequence"/>
</dbReference>
<gene>
    <name evidence="3" type="ORF">CDAUBV1_LOCUS17167</name>
</gene>
<feature type="compositionally biased region" description="Basic and acidic residues" evidence="1">
    <location>
        <begin position="1339"/>
        <end position="1358"/>
    </location>
</feature>
<feature type="compositionally biased region" description="Low complexity" evidence="1">
    <location>
        <begin position="69"/>
        <end position="79"/>
    </location>
</feature>
<feature type="compositionally biased region" description="Low complexity" evidence="1">
    <location>
        <begin position="626"/>
        <end position="637"/>
    </location>
</feature>
<organism evidence="3 4">
    <name type="scientific">Calicophoron daubneyi</name>
    <name type="common">Rumen fluke</name>
    <name type="synonym">Paramphistomum daubneyi</name>
    <dbReference type="NCBI Taxonomy" id="300641"/>
    <lineage>
        <taxon>Eukaryota</taxon>
        <taxon>Metazoa</taxon>
        <taxon>Spiralia</taxon>
        <taxon>Lophotrochozoa</taxon>
        <taxon>Platyhelminthes</taxon>
        <taxon>Trematoda</taxon>
        <taxon>Digenea</taxon>
        <taxon>Plagiorchiida</taxon>
        <taxon>Pronocephalata</taxon>
        <taxon>Paramphistomoidea</taxon>
        <taxon>Paramphistomidae</taxon>
        <taxon>Calicophoron</taxon>
    </lineage>
</organism>
<feature type="compositionally biased region" description="Polar residues" evidence="1">
    <location>
        <begin position="2418"/>
        <end position="2429"/>
    </location>
</feature>
<evidence type="ECO:0000256" key="1">
    <source>
        <dbReference type="SAM" id="MobiDB-lite"/>
    </source>
</evidence>
<feature type="compositionally biased region" description="Polar residues" evidence="1">
    <location>
        <begin position="842"/>
        <end position="859"/>
    </location>
</feature>
<feature type="region of interest" description="Disordered" evidence="1">
    <location>
        <begin position="2418"/>
        <end position="2482"/>
    </location>
</feature>
<dbReference type="InterPro" id="IPR058586">
    <property type="entry name" value="Ajm-1"/>
</dbReference>
<feature type="compositionally biased region" description="Low complexity" evidence="1">
    <location>
        <begin position="960"/>
        <end position="972"/>
    </location>
</feature>
<dbReference type="EMBL" id="CAXLJL010000933">
    <property type="protein sequence ID" value="CAL5141867.1"/>
    <property type="molecule type" value="Genomic_DNA"/>
</dbReference>
<sequence>MMDTNFNKEKGPAPIEDAWLKASEARYDSMRRSLQSVRQDIDALTQRIDSTQKSPSSSRSPSLGRQAISPSPSSSLSLSNKQKEKAGEDRSKSASSVELSKESLSFLLPTQPYGEDEPVEVDEYMDIRIRPPKIAFLPQNENETLLECKIAKSGPDILHDKTWRSPSDFNLHDPFDEEQLDREFSQDIMRPHSQQHIHQPMMETDLDDVHPDQEDESPECISPAVSPTFEQYASDDVNLNNIVMSTEDADSFDLNGTPVLTKTISEEEYQVYDDGHALTTIDEASEEIEDDFSSSELDTSTHSSENKKDGSATVLGKGESDRKGNQSIKTEFKCTQDGSLRSSAAQTSEEGKVDADQQKAQTATLKKNKPVEKSSAPSDLREISNSDLDLVRIRAKRRDKEEDSPGKQRPISAGFIRTEGKGLEKSNSASLHSMLSTFSQESMISEADSYVTVCSRLTTTGSDEVYTTACSDSDLPLAKGDNANRSVEEDEHGTLSRRRAKLPRKERDKARDNWPNASYSSDEEDEETLIRTPEAIVVTPKFSRLPSKLASPSDSFSGSSSQPETAQAVEPVFVSKTASGGDQRDAKPGETQAVGQTSHKRVILQRPVRRSPVRSQELSHETNPISDLSKSSSSPSSSEDEADYDAAHAMSWGLLENNGTGGMLLPNLVYKPSLQAELEMQEGQRKRLSCIEESSNSSAGDGHSSEADDPVESIKNQTDDFSGSDKQSSSSGPQGEQPGMVVIPKYFSATTPTQNTQATVALNTVQTTPVTIDVAGASTQLRTVKRLDETNGPVSAELESIKVDRRGLEKQTGKVKTNSPTNGSSRFQPNKRRQNLDDNAKESQTAPGSRQNLTQSDVDLNTKKSETKEAKPIRKPDETEVSVETDHSPESEQLGTTMPGVHSQWYENSDYYISSPTGTAQQRAQKKSNGYFGETVNSSMKTSLHSSGYGVKSTVPYQASTQRSAAPSAASSEIARKIRPFDSADKTDYKRGRTADGSHVYMSTVVERSSDGRDPRFSVTLAAHQVEQPLNTSNDYENEYDTRPAQFTRVMPALVSSGTQQLQFESLYRVPPDANKDFTFTEAPKTPFTKTTVEELPIEGGMAQASASAHEAMNKAVGRSPPWSMVNRVQDQVERTLQSFEDGQNPPYMSAERSNGNSERYTSVRAPSEGGSDIQAASQRKSRILHGNADYFDASVKFIPGPQVPVPQKAEPSYIGSPVQADKTNAPERPDNTQYQYDVNTKQQPLEKVSSTDKKLISVLSSKHCSAQSEPSRYNQVKLMHAPSATGPAQQETTELPPGPRRRPASPSPPRSNIRQSATKSSTQMLRPRWQLKPIPTDNEIRERLRSRSRQRAEERQSRSSYQEEGGVYRPRSSRSDSRYRCTDIDSAIAESRVDVADTAQSSRRSSEMNSDAKQSASLFDLDARLHKATTPMGTQNAPIRFARASVEKASTNRLGDAKSYNSLLETDIDTGENFERPVVLETDVDKLETQLNNQPFERSSRDEYQPKTCSLFNLTFAHTPGTYRRQTTNEFHTEKEPIEPVGQSPVEQINNWQRTKSLQGLPHHGKDSPLPPSGFQGDSQRGRLQSPGAKGLIDRLRERAKSTYELQVAQSLTKLRVPEWLDKAECLSRSVIESTDAIGTDPVGRKQYHTDSLKSIPLTDTYINHPRPHLSSVRSFSSVRRPSELQNYNWLHNSTRVETIAEPVVPKTGGSHQPRFFRPSQEMRQRGDSASRLKPITSRLYSSMRSLAASRNSDIQSRPTDIRPQVAPRANRPYQSNTMAQGTVMKLSPQDFVPKHEQLWGRDLNGENWRYERATTEPPEQTNLIGQPDPNLHYTTFVSDTERRMKSDVYPKSLSSQFVHSPGDAGNADRSFEKSLGDIKPADYDSGTENSGDHTNSPAQQTKVKPPQVSPKPRPEELHPEQKLEMIKNYMPNSTKNGTAAGVQNALPSHEEPTSQRTESDWRSMDAEGESESDVTDGFDRISDLTCMTSLVDTCSSRHRALLANRPSAFEHLLTSLGWWPPVPEAEHHHLPPTAAEAISIAAHEFDVEDDPHKLEFLRILSGPESRGPINLSEFGLNQLSGTVHRKQEDGLLYISCGRAECTRSPLRVLEAQSWRACPNCYTMYCSTSCRALDRASVQNHPAVCSFARVKRVCSRILRNLAPGQITSLTALAKTGMTRLGRGGILLPFALVRHAELFLQRSQTDPFITSDSFENTLEKASAGWEKHHLPSPGGLMSPPLYLTLSELEELDSTVAIPCRNYVPSTSMVLIIVVCAYELIARPDGRPVHLFKQSMILPFPAHSSTAGKKPQSSERKTAPPELPPSKPVLPKTNGTLSKPDRQAMASREAYMIRLQRILREHGVSLRHQHSDIYTQIASFVETGIPFSPIRLIFHDFVQREEVACIIKPMADPQIYPTSQLRHQTTSSGSVYEDIDGKNGSPSSNAGAASGGGNVQQNVVSRRPDQNLAKGRKGAHPVPETNF</sequence>
<proteinExistence type="predicted"/>